<accession>A0A4D4J344</accession>
<dbReference type="NCBIfam" id="TIGR03544">
    <property type="entry name" value="DivI1A_domain"/>
    <property type="match status" value="4"/>
</dbReference>
<organism evidence="1 2">
    <name type="scientific">Gandjariella thermophila</name>
    <dbReference type="NCBI Taxonomy" id="1931992"/>
    <lineage>
        <taxon>Bacteria</taxon>
        <taxon>Bacillati</taxon>
        <taxon>Actinomycetota</taxon>
        <taxon>Actinomycetes</taxon>
        <taxon>Pseudonocardiales</taxon>
        <taxon>Pseudonocardiaceae</taxon>
        <taxon>Gandjariella</taxon>
    </lineage>
</organism>
<evidence type="ECO:0000313" key="2">
    <source>
        <dbReference type="Proteomes" id="UP000298860"/>
    </source>
</evidence>
<protein>
    <recommendedName>
        <fullName evidence="3">DivIVA domain-containing protein</fullName>
    </recommendedName>
</protein>
<evidence type="ECO:0008006" key="3">
    <source>
        <dbReference type="Google" id="ProtNLM"/>
    </source>
</evidence>
<dbReference type="EMBL" id="BJFL01000005">
    <property type="protein sequence ID" value="GDY29864.1"/>
    <property type="molecule type" value="Genomic_DNA"/>
</dbReference>
<dbReference type="Proteomes" id="UP000298860">
    <property type="component" value="Unassembled WGS sequence"/>
</dbReference>
<comment type="caution">
    <text evidence="1">The sequence shown here is derived from an EMBL/GenBank/DDBJ whole genome shotgun (WGS) entry which is preliminary data.</text>
</comment>
<evidence type="ECO:0000313" key="1">
    <source>
        <dbReference type="EMBL" id="GDY29864.1"/>
    </source>
</evidence>
<dbReference type="Gene3D" id="6.10.250.660">
    <property type="match status" value="4"/>
</dbReference>
<gene>
    <name evidence="1" type="ORF">GTS_14970</name>
</gene>
<keyword evidence="2" id="KW-1185">Reference proteome</keyword>
<proteinExistence type="predicted"/>
<dbReference type="InterPro" id="IPR019933">
    <property type="entry name" value="DivIVA_domain"/>
</dbReference>
<dbReference type="AlphaFoldDB" id="A0A4D4J344"/>
<dbReference type="RefSeq" id="WP_137813021.1">
    <property type="nucleotide sequence ID" value="NZ_BJFL01000005.1"/>
</dbReference>
<reference evidence="2" key="1">
    <citation type="submission" date="2019-04" db="EMBL/GenBank/DDBJ databases">
        <title>Draft genome sequence of Pseudonocardiaceae bacterium SL3-2-4.</title>
        <authorList>
            <person name="Ningsih F."/>
            <person name="Yokota A."/>
            <person name="Sakai Y."/>
            <person name="Nanatani K."/>
            <person name="Yabe S."/>
            <person name="Oetari A."/>
            <person name="Sjamsuridzal W."/>
        </authorList>
    </citation>
    <scope>NUCLEOTIDE SEQUENCE [LARGE SCALE GENOMIC DNA]</scope>
    <source>
        <strain evidence="2">SL3-2-4</strain>
    </source>
</reference>
<name>A0A4D4J344_9PSEU</name>
<sequence length="164" mass="18345">MRGARFARPARGRRGYEADQVDAFLELAAEALAGRARLTPEQVRSVLFAVAPPGRGYDQRQVDHLLDRVEWQLATGRIAPTRLRTGADLRAVRLPRSLRGYDAREVDAFLDRASSTLDGHGGMTSFEVRSTRFAVATGLHRGYRRDAVDALLDELEQELRSRGR</sequence>
<dbReference type="OrthoDB" id="5198800at2"/>